<reference evidence="1" key="1">
    <citation type="submission" date="2016-07" db="EMBL/GenBank/DDBJ databases">
        <authorList>
            <person name="Bretaudeau A."/>
        </authorList>
    </citation>
    <scope>NUCLEOTIDE SEQUENCE</scope>
    <source>
        <strain evidence="1">Rice</strain>
        <tissue evidence="1">Whole body</tissue>
    </source>
</reference>
<organism evidence="1">
    <name type="scientific">Spodoptera frugiperda</name>
    <name type="common">Fall armyworm</name>
    <dbReference type="NCBI Taxonomy" id="7108"/>
    <lineage>
        <taxon>Eukaryota</taxon>
        <taxon>Metazoa</taxon>
        <taxon>Ecdysozoa</taxon>
        <taxon>Arthropoda</taxon>
        <taxon>Hexapoda</taxon>
        <taxon>Insecta</taxon>
        <taxon>Pterygota</taxon>
        <taxon>Neoptera</taxon>
        <taxon>Endopterygota</taxon>
        <taxon>Lepidoptera</taxon>
        <taxon>Glossata</taxon>
        <taxon>Ditrysia</taxon>
        <taxon>Noctuoidea</taxon>
        <taxon>Noctuidae</taxon>
        <taxon>Amphipyrinae</taxon>
        <taxon>Spodoptera</taxon>
    </lineage>
</organism>
<sequence length="93" mass="10123">MTSPALSEAGGSVRLLLTKNHPVPSPALSWSPVQTYPICNSVRVTIRVITVRCPARAFTLESDLTRTGKMPSNVVDFDTTLQIQDKTRAGIKL</sequence>
<proteinExistence type="predicted"/>
<protein>
    <submittedName>
        <fullName evidence="1">SFRICE_010811</fullName>
    </submittedName>
</protein>
<gene>
    <name evidence="1" type="ORF">SFRICE_010811</name>
</gene>
<dbReference type="AlphaFoldDB" id="A0A2H1W242"/>
<dbReference type="EMBL" id="ODYU01005843">
    <property type="protein sequence ID" value="SOQ47128.1"/>
    <property type="molecule type" value="Genomic_DNA"/>
</dbReference>
<evidence type="ECO:0000313" key="1">
    <source>
        <dbReference type="EMBL" id="SOQ47128.1"/>
    </source>
</evidence>
<name>A0A2H1W242_SPOFR</name>
<accession>A0A2H1W242</accession>